<dbReference type="AlphaFoldDB" id="A0A0E9V3I5"/>
<protein>
    <submittedName>
        <fullName evidence="1">Uncharacterized protein</fullName>
    </submittedName>
</protein>
<organism evidence="1">
    <name type="scientific">Anguilla anguilla</name>
    <name type="common">European freshwater eel</name>
    <name type="synonym">Muraena anguilla</name>
    <dbReference type="NCBI Taxonomy" id="7936"/>
    <lineage>
        <taxon>Eukaryota</taxon>
        <taxon>Metazoa</taxon>
        <taxon>Chordata</taxon>
        <taxon>Craniata</taxon>
        <taxon>Vertebrata</taxon>
        <taxon>Euteleostomi</taxon>
        <taxon>Actinopterygii</taxon>
        <taxon>Neopterygii</taxon>
        <taxon>Teleostei</taxon>
        <taxon>Anguilliformes</taxon>
        <taxon>Anguillidae</taxon>
        <taxon>Anguilla</taxon>
    </lineage>
</organism>
<evidence type="ECO:0000313" key="1">
    <source>
        <dbReference type="EMBL" id="JAH72704.1"/>
    </source>
</evidence>
<reference evidence="1" key="2">
    <citation type="journal article" date="2015" name="Fish Shellfish Immunol.">
        <title>Early steps in the European eel (Anguilla anguilla)-Vibrio vulnificus interaction in the gills: Role of the RtxA13 toxin.</title>
        <authorList>
            <person name="Callol A."/>
            <person name="Pajuelo D."/>
            <person name="Ebbesson L."/>
            <person name="Teles M."/>
            <person name="MacKenzie S."/>
            <person name="Amaro C."/>
        </authorList>
    </citation>
    <scope>NUCLEOTIDE SEQUENCE</scope>
</reference>
<sequence length="28" mass="3148">MHRGLVIYPEMSPGKPPLNLLCNQMNPP</sequence>
<reference evidence="1" key="1">
    <citation type="submission" date="2014-11" db="EMBL/GenBank/DDBJ databases">
        <authorList>
            <person name="Amaro Gonzalez C."/>
        </authorList>
    </citation>
    <scope>NUCLEOTIDE SEQUENCE</scope>
</reference>
<dbReference type="EMBL" id="GBXM01035873">
    <property type="protein sequence ID" value="JAH72704.1"/>
    <property type="molecule type" value="Transcribed_RNA"/>
</dbReference>
<proteinExistence type="predicted"/>
<name>A0A0E9V3I5_ANGAN</name>
<accession>A0A0E9V3I5</accession>